<feature type="signal peptide" evidence="2">
    <location>
        <begin position="1"/>
        <end position="18"/>
    </location>
</feature>
<proteinExistence type="predicted"/>
<evidence type="ECO:0000313" key="3">
    <source>
        <dbReference type="EMBL" id="MFC3811012.1"/>
    </source>
</evidence>
<accession>A0ABV7YYJ7</accession>
<feature type="compositionally biased region" description="Polar residues" evidence="1">
    <location>
        <begin position="56"/>
        <end position="66"/>
    </location>
</feature>
<dbReference type="EMBL" id="JBHRYQ010000001">
    <property type="protein sequence ID" value="MFC3811012.1"/>
    <property type="molecule type" value="Genomic_DNA"/>
</dbReference>
<gene>
    <name evidence="3" type="ORF">ACFOOI_10130</name>
</gene>
<dbReference type="Proteomes" id="UP001595616">
    <property type="component" value="Unassembled WGS sequence"/>
</dbReference>
<protein>
    <submittedName>
        <fullName evidence="3">Uncharacterized protein</fullName>
    </submittedName>
</protein>
<sequence length="85" mass="9434">MKALKITAAVLVTILSLASCESENIMPNNELNPTTEFAINENYNTLSPRNPDMIPTKQSTEQTIENNDPKVEEAQATADRRSLNK</sequence>
<comment type="caution">
    <text evidence="3">The sequence shown here is derived from an EMBL/GenBank/DDBJ whole genome shotgun (WGS) entry which is preliminary data.</text>
</comment>
<feature type="region of interest" description="Disordered" evidence="1">
    <location>
        <begin position="45"/>
        <end position="85"/>
    </location>
</feature>
<dbReference type="PROSITE" id="PS51257">
    <property type="entry name" value="PROKAR_LIPOPROTEIN"/>
    <property type="match status" value="1"/>
</dbReference>
<keyword evidence="4" id="KW-1185">Reference proteome</keyword>
<feature type="compositionally biased region" description="Basic and acidic residues" evidence="1">
    <location>
        <begin position="67"/>
        <end position="85"/>
    </location>
</feature>
<feature type="chain" id="PRO_5047027997" evidence="2">
    <location>
        <begin position="19"/>
        <end position="85"/>
    </location>
</feature>
<name>A0ABV7YYJ7_9BACT</name>
<organism evidence="3 4">
    <name type="scientific">Lacihabitans lacunae</name>
    <dbReference type="NCBI Taxonomy" id="1028214"/>
    <lineage>
        <taxon>Bacteria</taxon>
        <taxon>Pseudomonadati</taxon>
        <taxon>Bacteroidota</taxon>
        <taxon>Cytophagia</taxon>
        <taxon>Cytophagales</taxon>
        <taxon>Leadbetterellaceae</taxon>
        <taxon>Lacihabitans</taxon>
    </lineage>
</organism>
<keyword evidence="2" id="KW-0732">Signal</keyword>
<evidence type="ECO:0000256" key="2">
    <source>
        <dbReference type="SAM" id="SignalP"/>
    </source>
</evidence>
<dbReference type="RefSeq" id="WP_379837634.1">
    <property type="nucleotide sequence ID" value="NZ_JBHRYQ010000001.1"/>
</dbReference>
<evidence type="ECO:0000313" key="4">
    <source>
        <dbReference type="Proteomes" id="UP001595616"/>
    </source>
</evidence>
<evidence type="ECO:0000256" key="1">
    <source>
        <dbReference type="SAM" id="MobiDB-lite"/>
    </source>
</evidence>
<reference evidence="4" key="1">
    <citation type="journal article" date="2019" name="Int. J. Syst. Evol. Microbiol.">
        <title>The Global Catalogue of Microorganisms (GCM) 10K type strain sequencing project: providing services to taxonomists for standard genome sequencing and annotation.</title>
        <authorList>
            <consortium name="The Broad Institute Genomics Platform"/>
            <consortium name="The Broad Institute Genome Sequencing Center for Infectious Disease"/>
            <person name="Wu L."/>
            <person name="Ma J."/>
        </authorList>
    </citation>
    <scope>NUCLEOTIDE SEQUENCE [LARGE SCALE GENOMIC DNA]</scope>
    <source>
        <strain evidence="4">CECT 7956</strain>
    </source>
</reference>